<evidence type="ECO:0000256" key="1">
    <source>
        <dbReference type="ARBA" id="ARBA00023015"/>
    </source>
</evidence>
<evidence type="ECO:0000256" key="4">
    <source>
        <dbReference type="PROSITE-ProRule" id="PRU00335"/>
    </source>
</evidence>
<name>A0ABW1IQU6_9BACL</name>
<dbReference type="EMBL" id="JBHSQV010000162">
    <property type="protein sequence ID" value="MFC5987428.1"/>
    <property type="molecule type" value="Genomic_DNA"/>
</dbReference>
<reference evidence="7" key="1">
    <citation type="journal article" date="2019" name="Int. J. Syst. Evol. Microbiol.">
        <title>The Global Catalogue of Microorganisms (GCM) 10K type strain sequencing project: providing services to taxonomists for standard genome sequencing and annotation.</title>
        <authorList>
            <consortium name="The Broad Institute Genomics Platform"/>
            <consortium name="The Broad Institute Genome Sequencing Center for Infectious Disease"/>
            <person name="Wu L."/>
            <person name="Ma J."/>
        </authorList>
    </citation>
    <scope>NUCLEOTIDE SEQUENCE [LARGE SCALE GENOMIC DNA]</scope>
    <source>
        <strain evidence="7">CCM 8749</strain>
    </source>
</reference>
<keyword evidence="7" id="KW-1185">Reference proteome</keyword>
<dbReference type="SUPFAM" id="SSF46689">
    <property type="entry name" value="Homeodomain-like"/>
    <property type="match status" value="1"/>
</dbReference>
<dbReference type="RefSeq" id="WP_379894805.1">
    <property type="nucleotide sequence ID" value="NZ_CBCSCT010000041.1"/>
</dbReference>
<organism evidence="6 7">
    <name type="scientific">Marinicrinis lubricantis</name>
    <dbReference type="NCBI Taxonomy" id="2086470"/>
    <lineage>
        <taxon>Bacteria</taxon>
        <taxon>Bacillati</taxon>
        <taxon>Bacillota</taxon>
        <taxon>Bacilli</taxon>
        <taxon>Bacillales</taxon>
        <taxon>Paenibacillaceae</taxon>
    </lineage>
</organism>
<evidence type="ECO:0000256" key="2">
    <source>
        <dbReference type="ARBA" id="ARBA00023125"/>
    </source>
</evidence>
<dbReference type="InterPro" id="IPR009057">
    <property type="entry name" value="Homeodomain-like_sf"/>
</dbReference>
<dbReference type="InterPro" id="IPR050109">
    <property type="entry name" value="HTH-type_TetR-like_transc_reg"/>
</dbReference>
<feature type="domain" description="HTH tetR-type" evidence="5">
    <location>
        <begin position="6"/>
        <end position="66"/>
    </location>
</feature>
<dbReference type="PRINTS" id="PR00455">
    <property type="entry name" value="HTHTETR"/>
</dbReference>
<gene>
    <name evidence="6" type="ORF">ACFPXP_13545</name>
</gene>
<evidence type="ECO:0000259" key="5">
    <source>
        <dbReference type="PROSITE" id="PS50977"/>
    </source>
</evidence>
<dbReference type="Gene3D" id="1.10.357.10">
    <property type="entry name" value="Tetracycline Repressor, domain 2"/>
    <property type="match status" value="1"/>
</dbReference>
<comment type="caution">
    <text evidence="6">The sequence shown here is derived from an EMBL/GenBank/DDBJ whole genome shotgun (WGS) entry which is preliminary data.</text>
</comment>
<evidence type="ECO:0000313" key="7">
    <source>
        <dbReference type="Proteomes" id="UP001596250"/>
    </source>
</evidence>
<dbReference type="PANTHER" id="PTHR30055">
    <property type="entry name" value="HTH-TYPE TRANSCRIPTIONAL REGULATOR RUTR"/>
    <property type="match status" value="1"/>
</dbReference>
<protein>
    <submittedName>
        <fullName evidence="6">TetR/AcrR family transcriptional regulator</fullName>
    </submittedName>
</protein>
<dbReference type="PROSITE" id="PS50977">
    <property type="entry name" value="HTH_TETR_2"/>
    <property type="match status" value="1"/>
</dbReference>
<dbReference type="Proteomes" id="UP001596250">
    <property type="component" value="Unassembled WGS sequence"/>
</dbReference>
<dbReference type="PANTHER" id="PTHR30055:SF234">
    <property type="entry name" value="HTH-TYPE TRANSCRIPTIONAL REGULATOR BETI"/>
    <property type="match status" value="1"/>
</dbReference>
<sequence length="197" mass="22251">MQTLKPEMKTAILQQAKKQFLQLGYERVTMKSIASAVNMSVGNLYRYFENKDRLFEAVVKPAIDGLTHLLNHHEEPDDAEQASAAVIISAVGELLGELLQNVAEELLILVDGSKGTPFEHMPDQLYTALTEHLEKHLVKDGKQKEWPDPSLVSKPVAVGFLQGFFEIARCHRSDPERMRQAAEDYFRIQFNGLQAVF</sequence>
<evidence type="ECO:0000256" key="3">
    <source>
        <dbReference type="ARBA" id="ARBA00023163"/>
    </source>
</evidence>
<feature type="DNA-binding region" description="H-T-H motif" evidence="4">
    <location>
        <begin position="29"/>
        <end position="48"/>
    </location>
</feature>
<keyword evidence="1" id="KW-0805">Transcription regulation</keyword>
<keyword evidence="3" id="KW-0804">Transcription</keyword>
<accession>A0ABW1IQU6</accession>
<evidence type="ECO:0000313" key="6">
    <source>
        <dbReference type="EMBL" id="MFC5987428.1"/>
    </source>
</evidence>
<keyword evidence="2 4" id="KW-0238">DNA-binding</keyword>
<proteinExistence type="predicted"/>
<dbReference type="InterPro" id="IPR001647">
    <property type="entry name" value="HTH_TetR"/>
</dbReference>
<dbReference type="Pfam" id="PF00440">
    <property type="entry name" value="TetR_N"/>
    <property type="match status" value="1"/>
</dbReference>